<feature type="compositionally biased region" description="Basic residues" evidence="1">
    <location>
        <begin position="10"/>
        <end position="25"/>
    </location>
</feature>
<protein>
    <submittedName>
        <fullName evidence="2">Uncharacterized protein</fullName>
    </submittedName>
</protein>
<dbReference type="OrthoDB" id="5244400at2759"/>
<feature type="region of interest" description="Disordered" evidence="1">
    <location>
        <begin position="1"/>
        <end position="128"/>
    </location>
</feature>
<feature type="compositionally biased region" description="Basic and acidic residues" evidence="1">
    <location>
        <begin position="46"/>
        <end position="58"/>
    </location>
</feature>
<name>A0A194W4A0_CYTMA</name>
<evidence type="ECO:0000256" key="1">
    <source>
        <dbReference type="SAM" id="MobiDB-lite"/>
    </source>
</evidence>
<accession>A0A194W4A0</accession>
<proteinExistence type="predicted"/>
<feature type="compositionally biased region" description="Polar residues" evidence="1">
    <location>
        <begin position="31"/>
        <end position="41"/>
    </location>
</feature>
<feature type="compositionally biased region" description="Low complexity" evidence="1">
    <location>
        <begin position="60"/>
        <end position="69"/>
    </location>
</feature>
<evidence type="ECO:0000313" key="2">
    <source>
        <dbReference type="EMBL" id="KUI70875.1"/>
    </source>
</evidence>
<gene>
    <name evidence="2" type="ORF">VM1G_06229</name>
</gene>
<feature type="compositionally biased region" description="Pro residues" evidence="1">
    <location>
        <begin position="85"/>
        <end position="103"/>
    </location>
</feature>
<organism evidence="2 3">
    <name type="scientific">Cytospora mali</name>
    <name type="common">Apple Valsa canker fungus</name>
    <name type="synonym">Valsa mali</name>
    <dbReference type="NCBI Taxonomy" id="578113"/>
    <lineage>
        <taxon>Eukaryota</taxon>
        <taxon>Fungi</taxon>
        <taxon>Dikarya</taxon>
        <taxon>Ascomycota</taxon>
        <taxon>Pezizomycotina</taxon>
        <taxon>Sordariomycetes</taxon>
        <taxon>Sordariomycetidae</taxon>
        <taxon>Diaporthales</taxon>
        <taxon>Cytosporaceae</taxon>
        <taxon>Cytospora</taxon>
    </lineage>
</organism>
<dbReference type="AlphaFoldDB" id="A0A194W4A0"/>
<keyword evidence="3" id="KW-1185">Reference proteome</keyword>
<reference evidence="2" key="1">
    <citation type="submission" date="2014-12" db="EMBL/GenBank/DDBJ databases">
        <title>Genome Sequence of Valsa Canker Pathogens Uncovers a Specific Adaption of Colonization on Woody Bark.</title>
        <authorList>
            <person name="Yin Z."/>
            <person name="Liu H."/>
            <person name="Gao X."/>
            <person name="Li Z."/>
            <person name="Song N."/>
            <person name="Ke X."/>
            <person name="Dai Q."/>
            <person name="Wu Y."/>
            <person name="Sun Y."/>
            <person name="Xu J.-R."/>
            <person name="Kang Z.K."/>
            <person name="Wang L."/>
            <person name="Huang L."/>
        </authorList>
    </citation>
    <scope>NUCLEOTIDE SEQUENCE [LARGE SCALE GENOMIC DNA]</scope>
    <source>
        <strain evidence="2">03-8</strain>
    </source>
</reference>
<sequence length="137" mass="15646">MCSISSTKSGKPRSLRRCSRSRHLRAYYSEGSLSTARNNQRGGEGSMKDAIVHIEHTPRGRPQLQPRQPVSQQSLRASWASSSAGPPPYPPPDKPLPALPAEPMPVEVLQGERRSRKRNRSLLDERERKRFHRVYWH</sequence>
<dbReference type="Proteomes" id="UP000078559">
    <property type="component" value="Chromosome 6"/>
</dbReference>
<dbReference type="EMBL" id="CM003103">
    <property type="protein sequence ID" value="KUI70875.1"/>
    <property type="molecule type" value="Genomic_DNA"/>
</dbReference>
<evidence type="ECO:0000313" key="3">
    <source>
        <dbReference type="Proteomes" id="UP000078559"/>
    </source>
</evidence>